<dbReference type="HOGENOM" id="CLU_001570_14_2_1"/>
<dbReference type="GO" id="GO:0016705">
    <property type="term" value="F:oxidoreductase activity, acting on paired donors, with incorporation or reduction of molecular oxygen"/>
    <property type="evidence" value="ECO:0007669"/>
    <property type="project" value="InterPro"/>
</dbReference>
<evidence type="ECO:0000313" key="9">
    <source>
        <dbReference type="Proteomes" id="UP000019471"/>
    </source>
</evidence>
<dbReference type="Proteomes" id="UP000019471">
    <property type="component" value="Unassembled WGS sequence"/>
</dbReference>
<dbReference type="InterPro" id="IPR002401">
    <property type="entry name" value="Cyt_P450_E_grp-I"/>
</dbReference>
<keyword evidence="9" id="KW-1185">Reference proteome</keyword>
<dbReference type="InterPro" id="IPR017972">
    <property type="entry name" value="Cyt_P450_CS"/>
</dbReference>
<comment type="similarity">
    <text evidence="2 7">Belongs to the cytochrome P450 family.</text>
</comment>
<dbReference type="GO" id="GO:0005506">
    <property type="term" value="F:iron ion binding"/>
    <property type="evidence" value="ECO:0007669"/>
    <property type="project" value="InterPro"/>
</dbReference>
<keyword evidence="3 6" id="KW-0479">Metal-binding</keyword>
<proteinExistence type="inferred from homology"/>
<comment type="caution">
    <text evidence="8">The sequence shown here is derived from an EMBL/GenBank/DDBJ whole genome shotgun (WGS) entry which is preliminary data.</text>
</comment>
<keyword evidence="6 7" id="KW-0349">Heme</keyword>
<dbReference type="EMBL" id="AMGX01000015">
    <property type="protein sequence ID" value="EXJ67738.1"/>
    <property type="molecule type" value="Genomic_DNA"/>
</dbReference>
<dbReference type="GO" id="GO:0020037">
    <property type="term" value="F:heme binding"/>
    <property type="evidence" value="ECO:0007669"/>
    <property type="project" value="InterPro"/>
</dbReference>
<dbReference type="PANTHER" id="PTHR24305:SF96">
    <property type="entry name" value="CYTOCHROME P450 MONOOXYGENASE STCB-RELATED"/>
    <property type="match status" value="1"/>
</dbReference>
<feature type="binding site" description="axial binding residue" evidence="6">
    <location>
        <position position="435"/>
    </location>
    <ligand>
        <name>heme</name>
        <dbReference type="ChEBI" id="CHEBI:30413"/>
    </ligand>
    <ligandPart>
        <name>Fe</name>
        <dbReference type="ChEBI" id="CHEBI:18248"/>
    </ligandPart>
</feature>
<evidence type="ECO:0000256" key="3">
    <source>
        <dbReference type="ARBA" id="ARBA00022723"/>
    </source>
</evidence>
<dbReference type="GO" id="GO:0004497">
    <property type="term" value="F:monooxygenase activity"/>
    <property type="evidence" value="ECO:0007669"/>
    <property type="project" value="UniProtKB-KW"/>
</dbReference>
<dbReference type="OrthoDB" id="1470350at2759"/>
<reference evidence="8 9" key="1">
    <citation type="submission" date="2013-03" db="EMBL/GenBank/DDBJ databases">
        <title>The Genome Sequence of Cladophialophora psammophila CBS 110553.</title>
        <authorList>
            <consortium name="The Broad Institute Genomics Platform"/>
            <person name="Cuomo C."/>
            <person name="de Hoog S."/>
            <person name="Gorbushina A."/>
            <person name="Walker B."/>
            <person name="Young S.K."/>
            <person name="Zeng Q."/>
            <person name="Gargeya S."/>
            <person name="Fitzgerald M."/>
            <person name="Haas B."/>
            <person name="Abouelleil A."/>
            <person name="Allen A.W."/>
            <person name="Alvarado L."/>
            <person name="Arachchi H.M."/>
            <person name="Berlin A.M."/>
            <person name="Chapman S.B."/>
            <person name="Gainer-Dewar J."/>
            <person name="Goldberg J."/>
            <person name="Griggs A."/>
            <person name="Gujja S."/>
            <person name="Hansen M."/>
            <person name="Howarth C."/>
            <person name="Imamovic A."/>
            <person name="Ireland A."/>
            <person name="Larimer J."/>
            <person name="McCowan C."/>
            <person name="Murphy C."/>
            <person name="Pearson M."/>
            <person name="Poon T.W."/>
            <person name="Priest M."/>
            <person name="Roberts A."/>
            <person name="Saif S."/>
            <person name="Shea T."/>
            <person name="Sisk P."/>
            <person name="Sykes S."/>
            <person name="Wortman J."/>
            <person name="Nusbaum C."/>
            <person name="Birren B."/>
        </authorList>
    </citation>
    <scope>NUCLEOTIDE SEQUENCE [LARGE SCALE GENOMIC DNA]</scope>
    <source>
        <strain evidence="8 9">CBS 110553</strain>
    </source>
</reference>
<dbReference type="Pfam" id="PF00067">
    <property type="entry name" value="p450"/>
    <property type="match status" value="1"/>
</dbReference>
<keyword evidence="4 7" id="KW-0560">Oxidoreductase</keyword>
<dbReference type="eggNOG" id="KOG0158">
    <property type="taxonomic scope" value="Eukaryota"/>
</dbReference>
<evidence type="ECO:0000256" key="1">
    <source>
        <dbReference type="ARBA" id="ARBA00001971"/>
    </source>
</evidence>
<name>W9WII1_9EURO</name>
<evidence type="ECO:0000256" key="5">
    <source>
        <dbReference type="ARBA" id="ARBA00023004"/>
    </source>
</evidence>
<dbReference type="PROSITE" id="PS00086">
    <property type="entry name" value="CYTOCHROME_P450"/>
    <property type="match status" value="1"/>
</dbReference>
<organism evidence="8 9">
    <name type="scientific">Cladophialophora psammophila CBS 110553</name>
    <dbReference type="NCBI Taxonomy" id="1182543"/>
    <lineage>
        <taxon>Eukaryota</taxon>
        <taxon>Fungi</taxon>
        <taxon>Dikarya</taxon>
        <taxon>Ascomycota</taxon>
        <taxon>Pezizomycotina</taxon>
        <taxon>Eurotiomycetes</taxon>
        <taxon>Chaetothyriomycetidae</taxon>
        <taxon>Chaetothyriales</taxon>
        <taxon>Herpotrichiellaceae</taxon>
        <taxon>Cladophialophora</taxon>
    </lineage>
</organism>
<dbReference type="PANTHER" id="PTHR24305">
    <property type="entry name" value="CYTOCHROME P450"/>
    <property type="match status" value="1"/>
</dbReference>
<sequence>MIWATSGTFRYLVPLALLVVVALAIWVIAKAFSGPLSAVPGPWHTRFTGIVIKYKILTGQRIFYVHDLHQKYGPVVRVEPGEVVVSDLDAFREVHRIGSGFVKSDWYKSSTPGIEDNVFAMTDVQQHAARRRLLARPFSRSSLLANFQDLVSDRARLAVSKMKEEADRGDCDVMKWWTLMATDVIANVAFGDDSHLLEAGQKSSYIDDLELASMIFGLVGEVPWLYKMMRIAAPAFTRKCDTALQNVVNYGLSAASRAREKVSLSRHNIIKGLIDASRAEGTTMTDFSLGSQASALIVAGSGTTAVTLTYAVWAILQHPDVRRKLEQEVSQLPDDYDDTALEKLPYLNAVITETLRLYGSAPGALPRTTPAKGIEVNGLYIPPGVTLTTQSYTMHRDPAVFNDPEIYDPDRFYLKPLEGAQKYAFGPFGGGTRICLGIHLAQMELRHGLAEFFRECRHLELSEATTPASMRMENYFLISPISKRCMVKKCGNVKM</sequence>
<comment type="cofactor">
    <cofactor evidence="1 6">
        <name>heme</name>
        <dbReference type="ChEBI" id="CHEBI:30413"/>
    </cofactor>
</comment>
<dbReference type="Gene3D" id="1.10.630.10">
    <property type="entry name" value="Cytochrome P450"/>
    <property type="match status" value="1"/>
</dbReference>
<evidence type="ECO:0000256" key="4">
    <source>
        <dbReference type="ARBA" id="ARBA00023002"/>
    </source>
</evidence>
<dbReference type="GeneID" id="19193781"/>
<dbReference type="STRING" id="1182543.W9WII1"/>
<dbReference type="InterPro" id="IPR001128">
    <property type="entry name" value="Cyt_P450"/>
</dbReference>
<dbReference type="AlphaFoldDB" id="W9WII1"/>
<dbReference type="InterPro" id="IPR050121">
    <property type="entry name" value="Cytochrome_P450_monoxygenase"/>
</dbReference>
<evidence type="ECO:0000256" key="7">
    <source>
        <dbReference type="RuleBase" id="RU000461"/>
    </source>
</evidence>
<accession>W9WII1</accession>
<evidence type="ECO:0000256" key="6">
    <source>
        <dbReference type="PIRSR" id="PIRSR602401-1"/>
    </source>
</evidence>
<dbReference type="PRINTS" id="PR00463">
    <property type="entry name" value="EP450I"/>
</dbReference>
<evidence type="ECO:0008006" key="10">
    <source>
        <dbReference type="Google" id="ProtNLM"/>
    </source>
</evidence>
<keyword evidence="5 6" id="KW-0408">Iron</keyword>
<dbReference type="RefSeq" id="XP_007747854.1">
    <property type="nucleotide sequence ID" value="XM_007749664.1"/>
</dbReference>
<evidence type="ECO:0000256" key="2">
    <source>
        <dbReference type="ARBA" id="ARBA00010617"/>
    </source>
</evidence>
<dbReference type="SUPFAM" id="SSF48264">
    <property type="entry name" value="Cytochrome P450"/>
    <property type="match status" value="1"/>
</dbReference>
<dbReference type="PRINTS" id="PR00385">
    <property type="entry name" value="P450"/>
</dbReference>
<evidence type="ECO:0000313" key="8">
    <source>
        <dbReference type="EMBL" id="EXJ67738.1"/>
    </source>
</evidence>
<dbReference type="CDD" id="cd11059">
    <property type="entry name" value="CYP_fungal"/>
    <property type="match status" value="1"/>
</dbReference>
<protein>
    <recommendedName>
        <fullName evidence="10">Cytochrome P450 oxidoreductase</fullName>
    </recommendedName>
</protein>
<dbReference type="InterPro" id="IPR036396">
    <property type="entry name" value="Cyt_P450_sf"/>
</dbReference>
<keyword evidence="7" id="KW-0503">Monooxygenase</keyword>
<gene>
    <name evidence="8" type="ORF">A1O5_09084</name>
</gene>